<evidence type="ECO:0000256" key="13">
    <source>
        <dbReference type="RuleBase" id="RU004464"/>
    </source>
</evidence>
<organism evidence="15 16">
    <name type="scientific">Desulfurobacterium indicum</name>
    <dbReference type="NCBI Taxonomy" id="1914305"/>
    <lineage>
        <taxon>Bacteria</taxon>
        <taxon>Pseudomonadati</taxon>
        <taxon>Aquificota</taxon>
        <taxon>Aquificia</taxon>
        <taxon>Desulfurobacteriales</taxon>
        <taxon>Desulfurobacteriaceae</taxon>
        <taxon>Desulfurobacterium</taxon>
    </lineage>
</organism>
<evidence type="ECO:0000313" key="16">
    <source>
        <dbReference type="Proteomes" id="UP000187408"/>
    </source>
</evidence>
<keyword evidence="6 12" id="KW-0479">Metal-binding</keyword>
<evidence type="ECO:0000256" key="12">
    <source>
        <dbReference type="HAMAP-Rule" id="MF_01356"/>
    </source>
</evidence>
<keyword evidence="12" id="KW-0830">Ubiquinone</keyword>
<evidence type="ECO:0000256" key="2">
    <source>
        <dbReference type="ARBA" id="ARBA00022448"/>
    </source>
</evidence>
<sequence>MAEKDKHTTEPMIKPKVVPPVVQFAVAEKFIEMCRSLSIWPMAFGLACCSLEMMAAGMSRFDLARFGSEVFRPSPRQADLMIVPGTISKKMAPAIVRLYEQMPHPKWVIAFGSCAISGGPFVFKGQYGIIEGIDKLIPVDVYVPGCPPRPEALFEAIFKLQELISGKRWWPEPPKEVK</sequence>
<keyword evidence="2 12" id="KW-0813">Transport</keyword>
<dbReference type="PANTHER" id="PTHR11995">
    <property type="entry name" value="NADH DEHYDROGENASE"/>
    <property type="match status" value="1"/>
</dbReference>
<comment type="subcellular location">
    <subcellularLocation>
        <location evidence="12">Cell membrane</location>
        <topology evidence="12">Peripheral membrane protein</topology>
        <orientation evidence="12">Cytoplasmic side</orientation>
    </subcellularLocation>
</comment>
<keyword evidence="9 12" id="KW-0411">Iron-sulfur</keyword>
<keyword evidence="16" id="KW-1185">Reference proteome</keyword>
<evidence type="ECO:0000256" key="5">
    <source>
        <dbReference type="ARBA" id="ARBA00022719"/>
    </source>
</evidence>
<dbReference type="Pfam" id="PF01058">
    <property type="entry name" value="Oxidored_q6"/>
    <property type="match status" value="1"/>
</dbReference>
<keyword evidence="10 12" id="KW-0520">NAD</keyword>
<dbReference type="GO" id="GO:0050136">
    <property type="term" value="F:NADH dehydrogenase (quinone) (non-electrogenic) activity"/>
    <property type="evidence" value="ECO:0007669"/>
    <property type="project" value="UniProtKB-UniRule"/>
</dbReference>
<keyword evidence="7 12" id="KW-1278">Translocase</keyword>
<comment type="catalytic activity">
    <reaction evidence="12">
        <text>a quinone + NADH + 5 H(+)(in) = a quinol + NAD(+) + 4 H(+)(out)</text>
        <dbReference type="Rhea" id="RHEA:57888"/>
        <dbReference type="ChEBI" id="CHEBI:15378"/>
        <dbReference type="ChEBI" id="CHEBI:24646"/>
        <dbReference type="ChEBI" id="CHEBI:57540"/>
        <dbReference type="ChEBI" id="CHEBI:57945"/>
        <dbReference type="ChEBI" id="CHEBI:132124"/>
    </reaction>
</comment>
<keyword evidence="11 12" id="KW-0472">Membrane</keyword>
<evidence type="ECO:0000256" key="4">
    <source>
        <dbReference type="ARBA" id="ARBA00022485"/>
    </source>
</evidence>
<dbReference type="PANTHER" id="PTHR11995:SF33">
    <property type="entry name" value="NADH-QUINONE OXIDOREDUCTASE SUBUNIT B 2"/>
    <property type="match status" value="1"/>
</dbReference>
<evidence type="ECO:0000256" key="1">
    <source>
        <dbReference type="ARBA" id="ARBA00009173"/>
    </source>
</evidence>
<dbReference type="NCBIfam" id="NF005012">
    <property type="entry name" value="PRK06411.1"/>
    <property type="match status" value="1"/>
</dbReference>
<dbReference type="GO" id="GO:0005506">
    <property type="term" value="F:iron ion binding"/>
    <property type="evidence" value="ECO:0007669"/>
    <property type="project" value="UniProtKB-UniRule"/>
</dbReference>
<dbReference type="Proteomes" id="UP000187408">
    <property type="component" value="Unassembled WGS sequence"/>
</dbReference>
<comment type="function">
    <text evidence="12">NDH-1 shuttles electrons from NADH, via FMN and iron-sulfur (Fe-S) centers, to quinones in the respiratory chain. The immediate electron acceptor for the enzyme in this species is believed to be ubiquinone. Couples the redox reaction to proton translocation (for every two electrons transferred, four hydrogen ions are translocated across the cytoplasmic membrane), and thus conserves the redox energy in a proton gradient.</text>
</comment>
<dbReference type="FunFam" id="3.40.50.12280:FF:000002">
    <property type="entry name" value="NADH-quinone oxidoreductase subunit B"/>
    <property type="match status" value="1"/>
</dbReference>
<dbReference type="Gene3D" id="3.40.50.12280">
    <property type="match status" value="1"/>
</dbReference>
<feature type="binding site" evidence="12">
    <location>
        <position position="48"/>
    </location>
    <ligand>
        <name>[4Fe-4S] cluster</name>
        <dbReference type="ChEBI" id="CHEBI:49883"/>
    </ligand>
</feature>
<comment type="caution">
    <text evidence="15">The sequence shown here is derived from an EMBL/GenBank/DDBJ whole genome shotgun (WGS) entry which is preliminary data.</text>
</comment>
<dbReference type="AlphaFoldDB" id="A0A1R1MK01"/>
<keyword evidence="8 12" id="KW-0408">Iron</keyword>
<feature type="domain" description="NADH:ubiquinone oxidoreductase-like 20kDa subunit" evidence="14">
    <location>
        <begin position="48"/>
        <end position="159"/>
    </location>
</feature>
<dbReference type="HAMAP" id="MF_01356">
    <property type="entry name" value="NDH1_NuoB"/>
    <property type="match status" value="1"/>
</dbReference>
<dbReference type="GO" id="GO:0048038">
    <property type="term" value="F:quinone binding"/>
    <property type="evidence" value="ECO:0007669"/>
    <property type="project" value="UniProtKB-KW"/>
</dbReference>
<evidence type="ECO:0000256" key="11">
    <source>
        <dbReference type="ARBA" id="ARBA00023136"/>
    </source>
</evidence>
<feature type="binding site" evidence="12">
    <location>
        <position position="49"/>
    </location>
    <ligand>
        <name>[4Fe-4S] cluster</name>
        <dbReference type="ChEBI" id="CHEBI:49883"/>
    </ligand>
</feature>
<dbReference type="STRING" id="1914305.BLW93_07400"/>
<feature type="binding site" evidence="12">
    <location>
        <position position="114"/>
    </location>
    <ligand>
        <name>[4Fe-4S] cluster</name>
        <dbReference type="ChEBI" id="CHEBI:49883"/>
    </ligand>
</feature>
<dbReference type="GO" id="GO:0051539">
    <property type="term" value="F:4 iron, 4 sulfur cluster binding"/>
    <property type="evidence" value="ECO:0007669"/>
    <property type="project" value="UniProtKB-KW"/>
</dbReference>
<name>A0A1R1MK01_9BACT</name>
<dbReference type="SUPFAM" id="SSF56770">
    <property type="entry name" value="HydA/Nqo6-like"/>
    <property type="match status" value="1"/>
</dbReference>
<evidence type="ECO:0000256" key="10">
    <source>
        <dbReference type="ARBA" id="ARBA00023027"/>
    </source>
</evidence>
<evidence type="ECO:0000256" key="7">
    <source>
        <dbReference type="ARBA" id="ARBA00022967"/>
    </source>
</evidence>
<dbReference type="InterPro" id="IPR006138">
    <property type="entry name" value="NADH_UQ_OxRdtase_20Kd_su"/>
</dbReference>
<gene>
    <name evidence="12" type="primary">nuoB</name>
    <name evidence="15" type="ORF">BLW93_07400</name>
</gene>
<evidence type="ECO:0000256" key="3">
    <source>
        <dbReference type="ARBA" id="ARBA00022475"/>
    </source>
</evidence>
<dbReference type="PROSITE" id="PS01150">
    <property type="entry name" value="COMPLEX1_20K"/>
    <property type="match status" value="1"/>
</dbReference>
<comment type="similarity">
    <text evidence="1 12 13">Belongs to the complex I 20 kDa subunit family.</text>
</comment>
<keyword evidence="4 12" id="KW-0004">4Fe-4S</keyword>
<dbReference type="NCBIfam" id="TIGR01957">
    <property type="entry name" value="nuoB_fam"/>
    <property type="match status" value="1"/>
</dbReference>
<dbReference type="InterPro" id="IPR006137">
    <property type="entry name" value="NADH_UbQ_OxRdtase-like_20kDa"/>
</dbReference>
<dbReference type="EC" id="7.1.1.-" evidence="12"/>
<dbReference type="EMBL" id="MOEN01000032">
    <property type="protein sequence ID" value="OMH40024.1"/>
    <property type="molecule type" value="Genomic_DNA"/>
</dbReference>
<dbReference type="GO" id="GO:0008137">
    <property type="term" value="F:NADH dehydrogenase (ubiquinone) activity"/>
    <property type="evidence" value="ECO:0007669"/>
    <property type="project" value="InterPro"/>
</dbReference>
<protein>
    <recommendedName>
        <fullName evidence="12">NADH-quinone oxidoreductase subunit B</fullName>
        <ecNumber evidence="12">7.1.1.-</ecNumber>
    </recommendedName>
    <alternativeName>
        <fullName evidence="12">NADH dehydrogenase I subunit B</fullName>
    </alternativeName>
    <alternativeName>
        <fullName evidence="12">NDH-1 subunit B</fullName>
    </alternativeName>
</protein>
<evidence type="ECO:0000313" key="15">
    <source>
        <dbReference type="EMBL" id="OMH40024.1"/>
    </source>
</evidence>
<dbReference type="GO" id="GO:0015990">
    <property type="term" value="P:electron transport coupled proton transport"/>
    <property type="evidence" value="ECO:0007669"/>
    <property type="project" value="TreeGrafter"/>
</dbReference>
<feature type="binding site" evidence="12">
    <location>
        <position position="146"/>
    </location>
    <ligand>
        <name>[4Fe-4S] cluster</name>
        <dbReference type="ChEBI" id="CHEBI:49883"/>
    </ligand>
</feature>
<dbReference type="RefSeq" id="WP_076713456.1">
    <property type="nucleotide sequence ID" value="NZ_MOEN01000032.1"/>
</dbReference>
<reference evidence="15 16" key="1">
    <citation type="submission" date="2016-10" db="EMBL/GenBank/DDBJ databases">
        <title>Genome sequence of a sulfur-reducing bacterium Desulfurobacterium indicum K6013.</title>
        <authorList>
            <person name="Cao J."/>
            <person name="Shao Z."/>
            <person name="Alain K."/>
            <person name="Jebbar M."/>
        </authorList>
    </citation>
    <scope>NUCLEOTIDE SEQUENCE [LARGE SCALE GENOMIC DNA]</scope>
    <source>
        <strain evidence="15 16">K6013</strain>
    </source>
</reference>
<accession>A0A1R1MK01</accession>
<comment type="subunit">
    <text evidence="12">NDH-1 is composed of 14 different subunits. Subunits NuoB, C, D, E, F, and G constitute the peripheral sector of the complex.</text>
</comment>
<evidence type="ECO:0000256" key="8">
    <source>
        <dbReference type="ARBA" id="ARBA00023004"/>
    </source>
</evidence>
<dbReference type="OrthoDB" id="9786737at2"/>
<evidence type="ECO:0000256" key="9">
    <source>
        <dbReference type="ARBA" id="ARBA00023014"/>
    </source>
</evidence>
<proteinExistence type="inferred from homology"/>
<keyword evidence="3 12" id="KW-1003">Cell membrane</keyword>
<evidence type="ECO:0000256" key="6">
    <source>
        <dbReference type="ARBA" id="ARBA00022723"/>
    </source>
</evidence>
<comment type="cofactor">
    <cofactor evidence="12">
        <name>[4Fe-4S] cluster</name>
        <dbReference type="ChEBI" id="CHEBI:49883"/>
    </cofactor>
    <text evidence="12">Binds 1 [4Fe-4S] cluster.</text>
</comment>
<dbReference type="GO" id="GO:0009060">
    <property type="term" value="P:aerobic respiration"/>
    <property type="evidence" value="ECO:0007669"/>
    <property type="project" value="TreeGrafter"/>
</dbReference>
<keyword evidence="5 12" id="KW-0874">Quinone</keyword>
<evidence type="ECO:0000259" key="14">
    <source>
        <dbReference type="Pfam" id="PF01058"/>
    </source>
</evidence>
<dbReference type="GO" id="GO:0005886">
    <property type="term" value="C:plasma membrane"/>
    <property type="evidence" value="ECO:0007669"/>
    <property type="project" value="UniProtKB-SubCell"/>
</dbReference>
<dbReference type="GO" id="GO:0045271">
    <property type="term" value="C:respiratory chain complex I"/>
    <property type="evidence" value="ECO:0007669"/>
    <property type="project" value="TreeGrafter"/>
</dbReference>